<dbReference type="EMBL" id="CP003002">
    <property type="protein sequence ID" value="AEO54278.1"/>
    <property type="molecule type" value="Genomic_DNA"/>
</dbReference>
<evidence type="ECO:0000313" key="1">
    <source>
        <dbReference type="EMBL" id="AEO54278.1"/>
    </source>
</evidence>
<dbReference type="GeneID" id="11508486"/>
<protein>
    <submittedName>
        <fullName evidence="1">Uncharacterized protein</fullName>
    </submittedName>
</protein>
<dbReference type="HOGENOM" id="CLU_3088948_0_0_1"/>
<organism evidence="1 2">
    <name type="scientific">Thermothelomyces thermophilus (strain ATCC 42464 / BCRC 31852 / DSM 1799)</name>
    <name type="common">Sporotrichum thermophile</name>
    <dbReference type="NCBI Taxonomy" id="573729"/>
    <lineage>
        <taxon>Eukaryota</taxon>
        <taxon>Fungi</taxon>
        <taxon>Dikarya</taxon>
        <taxon>Ascomycota</taxon>
        <taxon>Pezizomycotina</taxon>
        <taxon>Sordariomycetes</taxon>
        <taxon>Sordariomycetidae</taxon>
        <taxon>Sordariales</taxon>
        <taxon>Chaetomiaceae</taxon>
        <taxon>Thermothelomyces</taxon>
    </lineage>
</organism>
<evidence type="ECO:0000313" key="2">
    <source>
        <dbReference type="Proteomes" id="UP000007322"/>
    </source>
</evidence>
<dbReference type="AlphaFoldDB" id="G2Q2F3"/>
<proteinExistence type="predicted"/>
<dbReference type="KEGG" id="mtm:MYCTH_2296685"/>
<gene>
    <name evidence="1" type="ORF">MYCTH_2296685</name>
</gene>
<dbReference type="Proteomes" id="UP000007322">
    <property type="component" value="Chromosome 1"/>
</dbReference>
<dbReference type="InParanoid" id="G2Q2F3"/>
<dbReference type="RefSeq" id="XP_003659523.1">
    <property type="nucleotide sequence ID" value="XM_003659475.1"/>
</dbReference>
<reference evidence="1 2" key="1">
    <citation type="journal article" date="2011" name="Nat. Biotechnol.">
        <title>Comparative genomic analysis of the thermophilic biomass-degrading fungi Myceliophthora thermophila and Thielavia terrestris.</title>
        <authorList>
            <person name="Berka R.M."/>
            <person name="Grigoriev I.V."/>
            <person name="Otillar R."/>
            <person name="Salamov A."/>
            <person name="Grimwood J."/>
            <person name="Reid I."/>
            <person name="Ishmael N."/>
            <person name="John T."/>
            <person name="Darmond C."/>
            <person name="Moisan M.-C."/>
            <person name="Henrissat B."/>
            <person name="Coutinho P.M."/>
            <person name="Lombard V."/>
            <person name="Natvig D.O."/>
            <person name="Lindquist E."/>
            <person name="Schmutz J."/>
            <person name="Lucas S."/>
            <person name="Harris P."/>
            <person name="Powlowski J."/>
            <person name="Bellemare A."/>
            <person name="Taylor D."/>
            <person name="Butler G."/>
            <person name="de Vries R.P."/>
            <person name="Allijn I.E."/>
            <person name="van den Brink J."/>
            <person name="Ushinsky S."/>
            <person name="Storms R."/>
            <person name="Powell A.J."/>
            <person name="Paulsen I.T."/>
            <person name="Elbourne L.D.H."/>
            <person name="Baker S.E."/>
            <person name="Magnuson J."/>
            <person name="LaBoissiere S."/>
            <person name="Clutterbuck A.J."/>
            <person name="Martinez D."/>
            <person name="Wogulis M."/>
            <person name="de Leon A.L."/>
            <person name="Rey M.W."/>
            <person name="Tsang A."/>
        </authorList>
    </citation>
    <scope>NUCLEOTIDE SEQUENCE [LARGE SCALE GENOMIC DNA]</scope>
    <source>
        <strain evidence="2">ATCC 42464 / BCRC 31852 / DSM 1799</strain>
    </source>
</reference>
<sequence>MTRSLAPAAQTSRFRWWASRGLASYAANQPPSPEIARSPAVRQHLQQMRGSW</sequence>
<accession>G2Q2F3</accession>
<dbReference type="VEuPathDB" id="FungiDB:MYCTH_2296685"/>
<name>G2Q2F3_THET4</name>
<keyword evidence="2" id="KW-1185">Reference proteome</keyword>